<protein>
    <submittedName>
        <fullName evidence="1">Uncharacterized protein</fullName>
    </submittedName>
</protein>
<comment type="caution">
    <text evidence="1">The sequence shown here is derived from an EMBL/GenBank/DDBJ whole genome shotgun (WGS) entry which is preliminary data.</text>
</comment>
<gene>
    <name evidence="1" type="ORF">PIB30_059808</name>
</gene>
<sequence length="144" mass="15965">MGMWRPAPLMMRFTGRAPLCSLTLTIPSRVRGFSTTSPRSSRFFTLHRSGSISCPRPIARRTTSHHHSRPISHLHGLSNITSPLSAITHRPRNPSTTIRRTRLSAHGHSGHRGITICSLRHIIPSPPSPGARGRPRLVSWSCMS</sequence>
<evidence type="ECO:0000313" key="1">
    <source>
        <dbReference type="EMBL" id="MED6221960.1"/>
    </source>
</evidence>
<accession>A0ABU6ZJ33</accession>
<organism evidence="1 2">
    <name type="scientific">Stylosanthes scabra</name>
    <dbReference type="NCBI Taxonomy" id="79078"/>
    <lineage>
        <taxon>Eukaryota</taxon>
        <taxon>Viridiplantae</taxon>
        <taxon>Streptophyta</taxon>
        <taxon>Embryophyta</taxon>
        <taxon>Tracheophyta</taxon>
        <taxon>Spermatophyta</taxon>
        <taxon>Magnoliopsida</taxon>
        <taxon>eudicotyledons</taxon>
        <taxon>Gunneridae</taxon>
        <taxon>Pentapetalae</taxon>
        <taxon>rosids</taxon>
        <taxon>fabids</taxon>
        <taxon>Fabales</taxon>
        <taxon>Fabaceae</taxon>
        <taxon>Papilionoideae</taxon>
        <taxon>50 kb inversion clade</taxon>
        <taxon>dalbergioids sensu lato</taxon>
        <taxon>Dalbergieae</taxon>
        <taxon>Pterocarpus clade</taxon>
        <taxon>Stylosanthes</taxon>
    </lineage>
</organism>
<keyword evidence="2" id="KW-1185">Reference proteome</keyword>
<dbReference type="EMBL" id="JASCZI010272380">
    <property type="protein sequence ID" value="MED6221960.1"/>
    <property type="molecule type" value="Genomic_DNA"/>
</dbReference>
<name>A0ABU6ZJ33_9FABA</name>
<proteinExistence type="predicted"/>
<evidence type="ECO:0000313" key="2">
    <source>
        <dbReference type="Proteomes" id="UP001341840"/>
    </source>
</evidence>
<dbReference type="Proteomes" id="UP001341840">
    <property type="component" value="Unassembled WGS sequence"/>
</dbReference>
<reference evidence="1 2" key="1">
    <citation type="journal article" date="2023" name="Plants (Basel)">
        <title>Bridging the Gap: Combining Genomics and Transcriptomics Approaches to Understand Stylosanthes scabra, an Orphan Legume from the Brazilian Caatinga.</title>
        <authorList>
            <person name="Ferreira-Neto J.R.C."/>
            <person name="da Silva M.D."/>
            <person name="Binneck E."/>
            <person name="de Melo N.F."/>
            <person name="da Silva R.H."/>
            <person name="de Melo A.L.T.M."/>
            <person name="Pandolfi V."/>
            <person name="Bustamante F.O."/>
            <person name="Brasileiro-Vidal A.C."/>
            <person name="Benko-Iseppon A.M."/>
        </authorList>
    </citation>
    <scope>NUCLEOTIDE SEQUENCE [LARGE SCALE GENOMIC DNA]</scope>
    <source>
        <tissue evidence="1">Leaves</tissue>
    </source>
</reference>